<dbReference type="EMBL" id="UFXQ01000001">
    <property type="protein sequence ID" value="STC70567.1"/>
    <property type="molecule type" value="Genomic_DNA"/>
</dbReference>
<dbReference type="SUPFAM" id="SSF53850">
    <property type="entry name" value="Periplasmic binding protein-like II"/>
    <property type="match status" value="1"/>
</dbReference>
<reference evidence="2 3" key="1">
    <citation type="submission" date="2018-06" db="EMBL/GenBank/DDBJ databases">
        <authorList>
            <consortium name="Pathogen Informatics"/>
            <person name="Doyle S."/>
        </authorList>
    </citation>
    <scope>NUCLEOTIDE SEQUENCE [LARGE SCALE GENOMIC DNA]</scope>
    <source>
        <strain evidence="2 3">NCTC11862</strain>
    </source>
</reference>
<proteinExistence type="predicted"/>
<keyword evidence="3" id="KW-1185">Reference proteome</keyword>
<evidence type="ECO:0000313" key="2">
    <source>
        <dbReference type="EMBL" id="STC70567.1"/>
    </source>
</evidence>
<gene>
    <name evidence="2" type="ORF">NCTC11862_02386</name>
</gene>
<dbReference type="InterPro" id="IPR039424">
    <property type="entry name" value="SBP_5"/>
</dbReference>
<organism evidence="2 3">
    <name type="scientific">Corynebacterium pilosum</name>
    <dbReference type="NCBI Taxonomy" id="35756"/>
    <lineage>
        <taxon>Bacteria</taxon>
        <taxon>Bacillati</taxon>
        <taxon>Actinomycetota</taxon>
        <taxon>Actinomycetes</taxon>
        <taxon>Mycobacteriales</taxon>
        <taxon>Corynebacteriaceae</taxon>
        <taxon>Corynebacterium</taxon>
    </lineage>
</organism>
<dbReference type="Gene3D" id="3.40.190.10">
    <property type="entry name" value="Periplasmic binding protein-like II"/>
    <property type="match status" value="1"/>
</dbReference>
<dbReference type="Proteomes" id="UP000254467">
    <property type="component" value="Unassembled WGS sequence"/>
</dbReference>
<dbReference type="PANTHER" id="PTHR30290:SF65">
    <property type="entry name" value="MONOACYL PHOSPHATIDYLINOSITOL TETRAMANNOSIDE-BINDING PROTEIN LPQW-RELATED"/>
    <property type="match status" value="1"/>
</dbReference>
<dbReference type="Pfam" id="PF00496">
    <property type="entry name" value="SBP_bac_5"/>
    <property type="match status" value="1"/>
</dbReference>
<evidence type="ECO:0000313" key="3">
    <source>
        <dbReference type="Proteomes" id="UP000254467"/>
    </source>
</evidence>
<dbReference type="InterPro" id="IPR000914">
    <property type="entry name" value="SBP_5_dom"/>
</dbReference>
<dbReference type="Gene3D" id="3.10.105.10">
    <property type="entry name" value="Dipeptide-binding Protein, Domain 3"/>
    <property type="match status" value="1"/>
</dbReference>
<accession>A0A376CQT3</accession>
<dbReference type="OrthoDB" id="7888869at2"/>
<dbReference type="PANTHER" id="PTHR30290">
    <property type="entry name" value="PERIPLASMIC BINDING COMPONENT OF ABC TRANSPORTER"/>
    <property type="match status" value="1"/>
</dbReference>
<name>A0A376CQT3_9CORY</name>
<protein>
    <submittedName>
        <fullName evidence="2">Dipeptide-binding protein DciAE</fullName>
    </submittedName>
</protein>
<dbReference type="Gene3D" id="3.90.76.10">
    <property type="entry name" value="Dipeptide-binding Protein, Domain 1"/>
    <property type="match status" value="1"/>
</dbReference>
<dbReference type="STRING" id="35756.GCA_001044155_02437"/>
<sequence>MLLNPRIARGVGSVVAAAALLVGCAESRETPKEQAAESTDLFGYQVAVPLWTTNAGSEVGVSTNAQLLSGRLYPAVFVPGPSGQMIPNSDLVTAQSLPGAQRQVVYSLSPDAVYSDGTHVTCTDFLLAYTAGSQPELFGSHMPVMDQVERVTCLPGAKQFTVVFKEGQGGRWRELFGPGTVLPSHAIARKLDMDATQMAQALESGDPVQIEPIANLWREGFDLAHFDPEMQVSFGPFRIESVGEDGEVTLVRNDYYYGDQASLDTVVVWPATADSGALVDEGALRVGDLLTAEPDWVDLNVEGSPYTIESSVGELTDTLRIAETGTWATPEFRQALSKCIDQHAVAAASSEVSGVEVPAVGVHVVDHFDPLARHLADIVDPHMAVDIPGASVAAGTELRVGYSSPNARKAAMVEAMRVSCEPAGITVIDATEDGKTLADVGGYGVNEWGEQTVEEGSIDAFLGGADPLAEYSAAEPRSSELGALRAAEEQQWEELSRIPLAAQPRSFIIDRNVGNVVVYTGPAGIGWNMDRWQVSSEEPSSEPK</sequence>
<dbReference type="RefSeq" id="WP_018582075.1">
    <property type="nucleotide sequence ID" value="NZ_LDYD01000008.1"/>
</dbReference>
<evidence type="ECO:0000259" key="1">
    <source>
        <dbReference type="Pfam" id="PF00496"/>
    </source>
</evidence>
<dbReference type="PROSITE" id="PS51257">
    <property type="entry name" value="PROKAR_LIPOPROTEIN"/>
    <property type="match status" value="1"/>
</dbReference>
<dbReference type="GO" id="GO:1904680">
    <property type="term" value="F:peptide transmembrane transporter activity"/>
    <property type="evidence" value="ECO:0007669"/>
    <property type="project" value="TreeGrafter"/>
</dbReference>
<feature type="domain" description="Solute-binding protein family 5" evidence="1">
    <location>
        <begin position="102"/>
        <end position="350"/>
    </location>
</feature>
<dbReference type="AlphaFoldDB" id="A0A376CQT3"/>
<dbReference type="GO" id="GO:0015833">
    <property type="term" value="P:peptide transport"/>
    <property type="evidence" value="ECO:0007669"/>
    <property type="project" value="TreeGrafter"/>
</dbReference>